<organism evidence="1 2">
    <name type="scientific">Prochlorococcus marinus str. GP2</name>
    <dbReference type="NCBI Taxonomy" id="59925"/>
    <lineage>
        <taxon>Bacteria</taxon>
        <taxon>Bacillati</taxon>
        <taxon>Cyanobacteriota</taxon>
        <taxon>Cyanophyceae</taxon>
        <taxon>Synechococcales</taxon>
        <taxon>Prochlorococcaceae</taxon>
        <taxon>Prochlorococcus</taxon>
    </lineage>
</organism>
<proteinExistence type="predicted"/>
<comment type="caution">
    <text evidence="1">The sequence shown here is derived from an EMBL/GenBank/DDBJ whole genome shotgun (WGS) entry which is preliminary data.</text>
</comment>
<name>A0A0A1ZAB6_PROMR</name>
<evidence type="ECO:0000313" key="1">
    <source>
        <dbReference type="EMBL" id="KGF85486.1"/>
    </source>
</evidence>
<dbReference type="EMBL" id="JNAH01000008">
    <property type="protein sequence ID" value="KGF85486.1"/>
    <property type="molecule type" value="Genomic_DNA"/>
</dbReference>
<dbReference type="AlphaFoldDB" id="A0A0A1ZAB6"/>
<protein>
    <submittedName>
        <fullName evidence="1">Uncharacterized protein</fullName>
    </submittedName>
</protein>
<gene>
    <name evidence="1" type="ORF">EU91_1588</name>
</gene>
<evidence type="ECO:0000313" key="2">
    <source>
        <dbReference type="Proteomes" id="UP000030598"/>
    </source>
</evidence>
<sequence length="47" mass="5766">MQKNLDENSYEKRIENIEKGKSYLKSNGFFKSKSNLFEDIQRFIYKR</sequence>
<accession>A0A0A1ZAB6</accession>
<dbReference type="Proteomes" id="UP000030598">
    <property type="component" value="Unassembled WGS sequence"/>
</dbReference>
<dbReference type="RefSeq" id="WP_158078868.1">
    <property type="nucleotide sequence ID" value="NZ_CP138934.1"/>
</dbReference>
<dbReference type="eggNOG" id="ENOG5030HHH">
    <property type="taxonomic scope" value="Bacteria"/>
</dbReference>
<reference evidence="2" key="1">
    <citation type="journal article" date="2014" name="Sci. Data">
        <title>Genomes of diverse isolates of the marine cyanobacterium Prochlorococcus.</title>
        <authorList>
            <person name="Biller S."/>
            <person name="Berube P."/>
            <person name="Thompson J."/>
            <person name="Kelly L."/>
            <person name="Roggensack S."/>
            <person name="Awad L."/>
            <person name="Roache-Johnson K."/>
            <person name="Ding H."/>
            <person name="Giovannoni S.J."/>
            <person name="Moore L.R."/>
            <person name="Chisholm S.W."/>
        </authorList>
    </citation>
    <scope>NUCLEOTIDE SEQUENCE [LARGE SCALE GENOMIC DNA]</scope>
    <source>
        <strain evidence="2">GP2</strain>
    </source>
</reference>